<dbReference type="PANTHER" id="PTHR43441:SF2">
    <property type="entry name" value="FAMILY ACETYLTRANSFERASE, PUTATIVE (AFU_ORTHOLOGUE AFUA_7G00850)-RELATED"/>
    <property type="match status" value="1"/>
</dbReference>
<reference evidence="2 3" key="1">
    <citation type="submission" date="2023-11" db="EMBL/GenBank/DDBJ databases">
        <authorList>
            <person name="Xu M."/>
            <person name="Jiang T."/>
        </authorList>
    </citation>
    <scope>NUCLEOTIDE SEQUENCE [LARGE SCALE GENOMIC DNA]</scope>
    <source>
        <strain evidence="2 3">SD</strain>
    </source>
</reference>
<name>A0ABU4VFT8_9ACTN</name>
<dbReference type="Proteomes" id="UP001277761">
    <property type="component" value="Unassembled WGS sequence"/>
</dbReference>
<dbReference type="GO" id="GO:0016740">
    <property type="term" value="F:transferase activity"/>
    <property type="evidence" value="ECO:0007669"/>
    <property type="project" value="UniProtKB-KW"/>
</dbReference>
<proteinExistence type="predicted"/>
<protein>
    <submittedName>
        <fullName evidence="2">GNAT family protein</fullName>
        <ecNumber evidence="2">2.-.-.-</ecNumber>
    </submittedName>
</protein>
<evidence type="ECO:0000313" key="2">
    <source>
        <dbReference type="EMBL" id="MDX8150227.1"/>
    </source>
</evidence>
<dbReference type="InterPro" id="IPR000182">
    <property type="entry name" value="GNAT_dom"/>
</dbReference>
<dbReference type="SUPFAM" id="SSF55729">
    <property type="entry name" value="Acyl-CoA N-acyltransferases (Nat)"/>
    <property type="match status" value="1"/>
</dbReference>
<keyword evidence="3" id="KW-1185">Reference proteome</keyword>
<dbReference type="EC" id="2.-.-.-" evidence="2"/>
<accession>A0ABU4VFT8</accession>
<dbReference type="Gene3D" id="3.40.630.30">
    <property type="match status" value="1"/>
</dbReference>
<dbReference type="InterPro" id="IPR051908">
    <property type="entry name" value="Ribosomal_N-acetyltransferase"/>
</dbReference>
<sequence length="193" mass="20648">MRSDAVLVVGPHVVVARPTADDRDELLDAVAASRALHGEWVTAPDTAAAYGTFLARCGGPTFEGHLLRRREDGALIGVANVSEIVRGALQSAFVGYYGLVGGTGRGHLTEGVGLVAGRALGALGLHRIEANVQPANEPSRALLRRLGFRREGYSPRYLHLAGAWRDHERWALLADEPAATELVRRAAPPNHAR</sequence>
<evidence type="ECO:0000259" key="1">
    <source>
        <dbReference type="PROSITE" id="PS51186"/>
    </source>
</evidence>
<feature type="domain" description="N-acetyltransferase" evidence="1">
    <location>
        <begin position="13"/>
        <end position="175"/>
    </location>
</feature>
<organism evidence="2 3">
    <name type="scientific">Patulibacter brassicae</name>
    <dbReference type="NCBI Taxonomy" id="1705717"/>
    <lineage>
        <taxon>Bacteria</taxon>
        <taxon>Bacillati</taxon>
        <taxon>Actinomycetota</taxon>
        <taxon>Thermoleophilia</taxon>
        <taxon>Solirubrobacterales</taxon>
        <taxon>Patulibacteraceae</taxon>
        <taxon>Patulibacter</taxon>
    </lineage>
</organism>
<dbReference type="EMBL" id="JAXAVX010000001">
    <property type="protein sequence ID" value="MDX8150227.1"/>
    <property type="molecule type" value="Genomic_DNA"/>
</dbReference>
<keyword evidence="2" id="KW-0808">Transferase</keyword>
<dbReference type="PROSITE" id="PS51186">
    <property type="entry name" value="GNAT"/>
    <property type="match status" value="1"/>
</dbReference>
<comment type="caution">
    <text evidence="2">The sequence shown here is derived from an EMBL/GenBank/DDBJ whole genome shotgun (WGS) entry which is preliminary data.</text>
</comment>
<dbReference type="PANTHER" id="PTHR43441">
    <property type="entry name" value="RIBOSOMAL-PROTEIN-SERINE ACETYLTRANSFERASE"/>
    <property type="match status" value="1"/>
</dbReference>
<dbReference type="RefSeq" id="WP_319952379.1">
    <property type="nucleotide sequence ID" value="NZ_JAXAVX010000001.1"/>
</dbReference>
<dbReference type="Pfam" id="PF13302">
    <property type="entry name" value="Acetyltransf_3"/>
    <property type="match status" value="1"/>
</dbReference>
<gene>
    <name evidence="2" type="ORF">SK069_01350</name>
</gene>
<evidence type="ECO:0000313" key="3">
    <source>
        <dbReference type="Proteomes" id="UP001277761"/>
    </source>
</evidence>
<dbReference type="InterPro" id="IPR016181">
    <property type="entry name" value="Acyl_CoA_acyltransferase"/>
</dbReference>